<dbReference type="SUPFAM" id="SSF103473">
    <property type="entry name" value="MFS general substrate transporter"/>
    <property type="match status" value="1"/>
</dbReference>
<gene>
    <name evidence="7" type="ORF">KCQ71_03485</name>
</gene>
<feature type="transmembrane region" description="Helical" evidence="5">
    <location>
        <begin position="347"/>
        <end position="368"/>
    </location>
</feature>
<dbReference type="Proteomes" id="UP000826651">
    <property type="component" value="Unassembled WGS sequence"/>
</dbReference>
<dbReference type="PROSITE" id="PS50850">
    <property type="entry name" value="MFS"/>
    <property type="match status" value="1"/>
</dbReference>
<comment type="caution">
    <text evidence="7">The sequence shown here is derived from an EMBL/GenBank/DDBJ whole genome shotgun (WGS) entry which is preliminary data.</text>
</comment>
<dbReference type="InterPro" id="IPR011701">
    <property type="entry name" value="MFS"/>
</dbReference>
<keyword evidence="2 5" id="KW-0812">Transmembrane</keyword>
<dbReference type="Gene3D" id="1.20.1250.20">
    <property type="entry name" value="MFS general substrate transporter like domains"/>
    <property type="match status" value="1"/>
</dbReference>
<evidence type="ECO:0000256" key="2">
    <source>
        <dbReference type="ARBA" id="ARBA00022692"/>
    </source>
</evidence>
<feature type="transmembrane region" description="Helical" evidence="5">
    <location>
        <begin position="374"/>
        <end position="394"/>
    </location>
</feature>
<feature type="transmembrane region" description="Helical" evidence="5">
    <location>
        <begin position="57"/>
        <end position="78"/>
    </location>
</feature>
<dbReference type="InterPro" id="IPR052714">
    <property type="entry name" value="MFS_Exporter"/>
</dbReference>
<feature type="transmembrane region" description="Helical" evidence="5">
    <location>
        <begin position="248"/>
        <end position="270"/>
    </location>
</feature>
<keyword evidence="8" id="KW-1185">Reference proteome</keyword>
<feature type="domain" description="Major facilitator superfamily (MFS) profile" evidence="6">
    <location>
        <begin position="184"/>
        <end position="404"/>
    </location>
</feature>
<feature type="transmembrane region" description="Helical" evidence="5">
    <location>
        <begin position="154"/>
        <end position="175"/>
    </location>
</feature>
<dbReference type="RefSeq" id="WP_223402891.1">
    <property type="nucleotide sequence ID" value="NZ_JAGSHT010000003.1"/>
</dbReference>
<keyword evidence="3 5" id="KW-1133">Transmembrane helix</keyword>
<feature type="transmembrane region" description="Helical" evidence="5">
    <location>
        <begin position="90"/>
        <end position="109"/>
    </location>
</feature>
<sequence>MDERTGARSGAAAIPASQRGHGTRDLWVLLAVTFLAFVNYAALLAVVPLWASEIGGHGGAGSVAVGATTGVMMAATVLTQLSMPRLFRILPLRAMIMLGAAMLGLPAPLYAVTDAIAPILVITAIRGIGFALVVVAGSTLLADVAGAGRLASASSYYGAAAALPNLAALAGGVWVARTWSFDVVFVTAGAAGVLAAIVAAPLPKRIRGTFHLASTAQLRTIASPVGLFLLTSGAFGAVTTFLPVAGPAAGTTAVALFGASAALIVARLGAGAVGDRLGTGRVLAPAAGLVALGAVTLAVALSLDGPPSSMLLVLGATLLGGGFGAAQNDSFVITVERLGAGRGGTGATIWNIAYDGGLGLGAMGLGLVVGHLGYAHAFIVLGAVIALCALPALVSRSRSPLTPG</sequence>
<feature type="transmembrane region" description="Helical" evidence="5">
    <location>
        <begin position="282"/>
        <end position="303"/>
    </location>
</feature>
<dbReference type="EMBL" id="JAGSHT010000003">
    <property type="protein sequence ID" value="MBZ2195207.1"/>
    <property type="molecule type" value="Genomic_DNA"/>
</dbReference>
<feature type="transmembrane region" description="Helical" evidence="5">
    <location>
        <begin position="309"/>
        <end position="326"/>
    </location>
</feature>
<evidence type="ECO:0000259" key="6">
    <source>
        <dbReference type="PROSITE" id="PS50850"/>
    </source>
</evidence>
<evidence type="ECO:0000256" key="1">
    <source>
        <dbReference type="ARBA" id="ARBA00004651"/>
    </source>
</evidence>
<comment type="subcellular location">
    <subcellularLocation>
        <location evidence="1">Cell membrane</location>
        <topology evidence="1">Multi-pass membrane protein</topology>
    </subcellularLocation>
</comment>
<evidence type="ECO:0000256" key="3">
    <source>
        <dbReference type="ARBA" id="ARBA00022989"/>
    </source>
</evidence>
<keyword evidence="4 5" id="KW-0472">Membrane</keyword>
<accession>A0ABS7S511</accession>
<dbReference type="InterPro" id="IPR020846">
    <property type="entry name" value="MFS_dom"/>
</dbReference>
<evidence type="ECO:0000256" key="5">
    <source>
        <dbReference type="SAM" id="Phobius"/>
    </source>
</evidence>
<protein>
    <recommendedName>
        <fullName evidence="6">Major facilitator superfamily (MFS) profile domain-containing protein</fullName>
    </recommendedName>
</protein>
<reference evidence="7 8" key="1">
    <citation type="submission" date="2021-04" db="EMBL/GenBank/DDBJ databases">
        <title>Ruania sp. nov., isolated from sandy soil of mangrove forest.</title>
        <authorList>
            <person name="Ge X."/>
            <person name="Huang R."/>
            <person name="Liu W."/>
        </authorList>
    </citation>
    <scope>NUCLEOTIDE SEQUENCE [LARGE SCALE GENOMIC DNA]</scope>
    <source>
        <strain evidence="7 8">N2-46</strain>
    </source>
</reference>
<feature type="transmembrane region" description="Helical" evidence="5">
    <location>
        <begin position="115"/>
        <end position="142"/>
    </location>
</feature>
<dbReference type="PANTHER" id="PTHR23531">
    <property type="entry name" value="QUINOLENE RESISTANCE PROTEIN NORA"/>
    <property type="match status" value="1"/>
</dbReference>
<feature type="transmembrane region" description="Helical" evidence="5">
    <location>
        <begin position="181"/>
        <end position="200"/>
    </location>
</feature>
<organism evidence="7 8">
    <name type="scientific">Occultella gossypii</name>
    <dbReference type="NCBI Taxonomy" id="2800820"/>
    <lineage>
        <taxon>Bacteria</taxon>
        <taxon>Bacillati</taxon>
        <taxon>Actinomycetota</taxon>
        <taxon>Actinomycetes</taxon>
        <taxon>Micrococcales</taxon>
        <taxon>Ruaniaceae</taxon>
        <taxon>Occultella</taxon>
    </lineage>
</organism>
<proteinExistence type="predicted"/>
<evidence type="ECO:0000313" key="7">
    <source>
        <dbReference type="EMBL" id="MBZ2195207.1"/>
    </source>
</evidence>
<name>A0ABS7S511_9MICO</name>
<feature type="transmembrane region" description="Helical" evidence="5">
    <location>
        <begin position="26"/>
        <end position="51"/>
    </location>
</feature>
<dbReference type="PANTHER" id="PTHR23531:SF1">
    <property type="entry name" value="QUINOLENE RESISTANCE PROTEIN NORA"/>
    <property type="match status" value="1"/>
</dbReference>
<dbReference type="InterPro" id="IPR036259">
    <property type="entry name" value="MFS_trans_sf"/>
</dbReference>
<feature type="transmembrane region" description="Helical" evidence="5">
    <location>
        <begin position="221"/>
        <end position="242"/>
    </location>
</feature>
<evidence type="ECO:0000313" key="8">
    <source>
        <dbReference type="Proteomes" id="UP000826651"/>
    </source>
</evidence>
<dbReference type="Pfam" id="PF07690">
    <property type="entry name" value="MFS_1"/>
    <property type="match status" value="1"/>
</dbReference>
<evidence type="ECO:0000256" key="4">
    <source>
        <dbReference type="ARBA" id="ARBA00023136"/>
    </source>
</evidence>